<keyword evidence="2" id="KW-1185">Reference proteome</keyword>
<dbReference type="Gene3D" id="1.10.10.690">
    <property type="entry name" value="YidB-like"/>
    <property type="match status" value="1"/>
</dbReference>
<dbReference type="Proteomes" id="UP000635278">
    <property type="component" value="Unassembled WGS sequence"/>
</dbReference>
<dbReference type="Pfam" id="PF20159">
    <property type="entry name" value="YidB"/>
    <property type="match status" value="1"/>
</dbReference>
<gene>
    <name evidence="1" type="ORF">GOB93_00310</name>
</gene>
<dbReference type="EMBL" id="WOTB01000001">
    <property type="protein sequence ID" value="NHN83092.1"/>
    <property type="molecule type" value="Genomic_DNA"/>
</dbReference>
<dbReference type="SUPFAM" id="SSF140804">
    <property type="entry name" value="YidB-like"/>
    <property type="match status" value="1"/>
</dbReference>
<comment type="caution">
    <text evidence="1">The sequence shown here is derived from an EMBL/GenBank/DDBJ whole genome shotgun (WGS) entry which is preliminary data.</text>
</comment>
<dbReference type="InterPro" id="IPR027405">
    <property type="entry name" value="YidB-like"/>
</dbReference>
<proteinExistence type="predicted"/>
<accession>A0ABX0JL94</accession>
<organism evidence="1 2">
    <name type="scientific">Acetobacter musti</name>
    <dbReference type="NCBI Taxonomy" id="864732"/>
    <lineage>
        <taxon>Bacteria</taxon>
        <taxon>Pseudomonadati</taxon>
        <taxon>Pseudomonadota</taxon>
        <taxon>Alphaproteobacteria</taxon>
        <taxon>Acetobacterales</taxon>
        <taxon>Acetobacteraceae</taxon>
        <taxon>Acetobacter</taxon>
    </lineage>
</organism>
<reference evidence="1 2" key="1">
    <citation type="journal article" date="2020" name="Int. J. Syst. Evol. Microbiol.">
        <title>Novel acetic acid bacteria from cider fermentations: Acetobacter conturbans sp. nov. and Acetobacter fallax sp. nov.</title>
        <authorList>
            <person name="Sombolestani A.S."/>
            <person name="Cleenwerck I."/>
            <person name="Cnockaert M."/>
            <person name="Borremans W."/>
            <person name="Wieme A.D."/>
            <person name="De Vuyst L."/>
            <person name="Vandamme P."/>
        </authorList>
    </citation>
    <scope>NUCLEOTIDE SEQUENCE [LARGE SCALE GENOMIC DNA]</scope>
    <source>
        <strain evidence="1 2">LMG 30640</strain>
    </source>
</reference>
<evidence type="ECO:0000313" key="2">
    <source>
        <dbReference type="Proteomes" id="UP000635278"/>
    </source>
</evidence>
<name>A0ABX0JL94_9PROT</name>
<protein>
    <recommendedName>
        <fullName evidence="3">DUF937 domain-containing protein</fullName>
    </recommendedName>
</protein>
<evidence type="ECO:0000313" key="1">
    <source>
        <dbReference type="EMBL" id="NHN83092.1"/>
    </source>
</evidence>
<sequence>MANTLRDNFGGTLNTIADTLTRAHGDHSGLSTAVVEYLGKEGSPGIPVVRARAKETGLEGLLEFWRSAQTQKSLVDHLITTLISEEQIRIFAEETGLSRDATVRGLADILPGLVYKNAQRERNRASQEPPVSG</sequence>
<dbReference type="RefSeq" id="WP_173581618.1">
    <property type="nucleotide sequence ID" value="NZ_WOTB01000001.1"/>
</dbReference>
<dbReference type="InterPro" id="IPR045372">
    <property type="entry name" value="YidB"/>
</dbReference>
<evidence type="ECO:0008006" key="3">
    <source>
        <dbReference type="Google" id="ProtNLM"/>
    </source>
</evidence>